<dbReference type="PROSITE" id="PS50850">
    <property type="entry name" value="MFS"/>
    <property type="match status" value="1"/>
</dbReference>
<keyword evidence="3 8" id="KW-0813">Transport</keyword>
<dbReference type="GO" id="GO:0042910">
    <property type="term" value="F:xenobiotic transmembrane transporter activity"/>
    <property type="evidence" value="ECO:0007669"/>
    <property type="project" value="InterPro"/>
</dbReference>
<feature type="transmembrane region" description="Helical" evidence="8">
    <location>
        <begin position="353"/>
        <end position="372"/>
    </location>
</feature>
<reference evidence="10 11" key="1">
    <citation type="submission" date="2018-10" db="EMBL/GenBank/DDBJ databases">
        <authorList>
            <person name="Criscuolo A."/>
        </authorList>
    </citation>
    <scope>NUCLEOTIDE SEQUENCE [LARGE SCALE GENOMIC DNA]</scope>
    <source>
        <strain evidence="10">DnA1</strain>
    </source>
</reference>
<keyword evidence="4" id="KW-1003">Cell membrane</keyword>
<dbReference type="InterPro" id="IPR036259">
    <property type="entry name" value="MFS_trans_sf"/>
</dbReference>
<evidence type="ECO:0000256" key="7">
    <source>
        <dbReference type="ARBA" id="ARBA00023136"/>
    </source>
</evidence>
<name>A0A3P4B4R7_9BURK</name>
<evidence type="ECO:0000313" key="11">
    <source>
        <dbReference type="Proteomes" id="UP000277294"/>
    </source>
</evidence>
<evidence type="ECO:0000313" key="10">
    <source>
        <dbReference type="EMBL" id="VCU70660.1"/>
    </source>
</evidence>
<feature type="transmembrane region" description="Helical" evidence="8">
    <location>
        <begin position="168"/>
        <end position="185"/>
    </location>
</feature>
<dbReference type="CDD" id="cd17320">
    <property type="entry name" value="MFS_MdfA_MDR_like"/>
    <property type="match status" value="1"/>
</dbReference>
<feature type="transmembrane region" description="Helical" evidence="8">
    <location>
        <begin position="82"/>
        <end position="101"/>
    </location>
</feature>
<dbReference type="Pfam" id="PF07690">
    <property type="entry name" value="MFS_1"/>
    <property type="match status" value="1"/>
</dbReference>
<keyword evidence="7 8" id="KW-0472">Membrane</keyword>
<feature type="transmembrane region" description="Helical" evidence="8">
    <location>
        <begin position="52"/>
        <end position="70"/>
    </location>
</feature>
<feature type="transmembrane region" description="Helical" evidence="8">
    <location>
        <begin position="107"/>
        <end position="128"/>
    </location>
</feature>
<dbReference type="Proteomes" id="UP000277294">
    <property type="component" value="Unassembled WGS sequence"/>
</dbReference>
<keyword evidence="11" id="KW-1185">Reference proteome</keyword>
<feature type="domain" description="Major facilitator superfamily (MFS) profile" evidence="9">
    <location>
        <begin position="16"/>
        <end position="407"/>
    </location>
</feature>
<evidence type="ECO:0000256" key="3">
    <source>
        <dbReference type="ARBA" id="ARBA00022448"/>
    </source>
</evidence>
<dbReference type="SUPFAM" id="SSF103473">
    <property type="entry name" value="MFS general substrate transporter"/>
    <property type="match status" value="1"/>
</dbReference>
<feature type="transmembrane region" description="Helical" evidence="8">
    <location>
        <begin position="220"/>
        <end position="249"/>
    </location>
</feature>
<dbReference type="PANTHER" id="PTHR43124:SF3">
    <property type="entry name" value="CHLORAMPHENICOL EFFLUX PUMP RV0191"/>
    <property type="match status" value="1"/>
</dbReference>
<dbReference type="InterPro" id="IPR050189">
    <property type="entry name" value="MFS_Efflux_Transporters"/>
</dbReference>
<comment type="subcellular location">
    <subcellularLocation>
        <location evidence="8">Cell inner membrane</location>
        <topology evidence="8">Multi-pass membrane protein</topology>
    </subcellularLocation>
    <subcellularLocation>
        <location evidence="1">Cell membrane</location>
        <topology evidence="1">Multi-pass membrane protein</topology>
    </subcellularLocation>
</comment>
<comment type="similarity">
    <text evidence="2 8">Belongs to the major facilitator superfamily. Bcr/CmlA family.</text>
</comment>
<evidence type="ECO:0000256" key="4">
    <source>
        <dbReference type="ARBA" id="ARBA00022475"/>
    </source>
</evidence>
<proteinExistence type="inferred from homology"/>
<accession>A0A3P4B4R7</accession>
<dbReference type="GO" id="GO:0005886">
    <property type="term" value="C:plasma membrane"/>
    <property type="evidence" value="ECO:0007669"/>
    <property type="project" value="UniProtKB-SubCell"/>
</dbReference>
<dbReference type="Gene3D" id="1.20.1720.10">
    <property type="entry name" value="Multidrug resistance protein D"/>
    <property type="match status" value="1"/>
</dbReference>
<dbReference type="InterPro" id="IPR004812">
    <property type="entry name" value="Efflux_drug-R_Bcr/CmlA"/>
</dbReference>
<keyword evidence="5 8" id="KW-0812">Transmembrane</keyword>
<organism evidence="10 11">
    <name type="scientific">Pigmentiphaga humi</name>
    <dbReference type="NCBI Taxonomy" id="2478468"/>
    <lineage>
        <taxon>Bacteria</taxon>
        <taxon>Pseudomonadati</taxon>
        <taxon>Pseudomonadota</taxon>
        <taxon>Betaproteobacteria</taxon>
        <taxon>Burkholderiales</taxon>
        <taxon>Alcaligenaceae</taxon>
        <taxon>Pigmentiphaga</taxon>
    </lineage>
</organism>
<feature type="transmembrane region" description="Helical" evidence="8">
    <location>
        <begin position="319"/>
        <end position="341"/>
    </location>
</feature>
<feature type="transmembrane region" description="Helical" evidence="8">
    <location>
        <begin position="286"/>
        <end position="307"/>
    </location>
</feature>
<feature type="transmembrane region" description="Helical" evidence="8">
    <location>
        <begin position="255"/>
        <end position="274"/>
    </location>
</feature>
<dbReference type="InterPro" id="IPR020846">
    <property type="entry name" value="MFS_dom"/>
</dbReference>
<evidence type="ECO:0000256" key="1">
    <source>
        <dbReference type="ARBA" id="ARBA00004651"/>
    </source>
</evidence>
<dbReference type="AlphaFoldDB" id="A0A3P4B4R7"/>
<keyword evidence="6 8" id="KW-1133">Transmembrane helix</keyword>
<evidence type="ECO:0000256" key="6">
    <source>
        <dbReference type="ARBA" id="ARBA00022989"/>
    </source>
</evidence>
<protein>
    <recommendedName>
        <fullName evidence="8">Bcr/CflA family efflux transporter</fullName>
    </recommendedName>
</protein>
<dbReference type="GO" id="GO:1990961">
    <property type="term" value="P:xenobiotic detoxification by transmembrane export across the plasma membrane"/>
    <property type="evidence" value="ECO:0007669"/>
    <property type="project" value="InterPro"/>
</dbReference>
<sequence length="407" mass="43253">MAGFPCLASSMPTLALTVVLALLTMVGPLGIDAYLPSFHAIGASLQASPLAVQQTLSFYMAGMSVMMLFYGTLSDSLGRRPVMLVSLLLFTLTSALAALATSIEMLIAVRVLQGLCGGAGMVIARAMVQDRFRGSEAQRMMAMITMVFGVAPALAPVIGGWLQAALGWRSVFWFLALFGAALWAVSRKVLGETLPAEQRTPFRLRPIAANYLRAARSRRFMLMAGGVAMVFSGLPLYVGSASAYVMTILGKPETAFGWLFIPMVGGMMLGSAVASRLAHRVPAERMIRVGFCVMGAGVLISACYTSLFAVRVPYAVLPFMLYTFGLSLASPGMTVIVLSVFPQMRGLAASMQGFIQMMLFALISGLLAPLVFGTAQGLAWTHLAGLAIGMALWKTGEKSPPPIPRRG</sequence>
<dbReference type="PANTHER" id="PTHR43124">
    <property type="entry name" value="PURINE EFFLUX PUMP PBUE"/>
    <property type="match status" value="1"/>
</dbReference>
<keyword evidence="8" id="KW-0997">Cell inner membrane</keyword>
<evidence type="ECO:0000259" key="9">
    <source>
        <dbReference type="PROSITE" id="PS50850"/>
    </source>
</evidence>
<comment type="caution">
    <text evidence="8">Lacks conserved residue(s) required for the propagation of feature annotation.</text>
</comment>
<evidence type="ECO:0000256" key="5">
    <source>
        <dbReference type="ARBA" id="ARBA00022692"/>
    </source>
</evidence>
<evidence type="ECO:0000256" key="8">
    <source>
        <dbReference type="RuleBase" id="RU365088"/>
    </source>
</evidence>
<evidence type="ECO:0000256" key="2">
    <source>
        <dbReference type="ARBA" id="ARBA00006236"/>
    </source>
</evidence>
<dbReference type="EMBL" id="UWPJ01000022">
    <property type="protein sequence ID" value="VCU70660.1"/>
    <property type="molecule type" value="Genomic_DNA"/>
</dbReference>
<dbReference type="InterPro" id="IPR011701">
    <property type="entry name" value="MFS"/>
</dbReference>
<gene>
    <name evidence="10" type="primary">bcr_1</name>
    <name evidence="10" type="ORF">PIGHUM_02736</name>
</gene>
<dbReference type="NCBIfam" id="TIGR00710">
    <property type="entry name" value="efflux_Bcr_CflA"/>
    <property type="match status" value="1"/>
</dbReference>
<feature type="transmembrane region" description="Helical" evidence="8">
    <location>
        <begin position="140"/>
        <end position="162"/>
    </location>
</feature>